<dbReference type="AlphaFoldDB" id="I3D2L4"/>
<proteinExistence type="predicted"/>
<dbReference type="Proteomes" id="UP000003423">
    <property type="component" value="Unassembled WGS sequence"/>
</dbReference>
<name>I3D2L4_9ARCH</name>
<gene>
    <name evidence="2" type="ORF">BD31_I0139</name>
</gene>
<dbReference type="PATRIC" id="fig|859350.6.peg.1065"/>
<feature type="compositionally biased region" description="Low complexity" evidence="1">
    <location>
        <begin position="125"/>
        <end position="147"/>
    </location>
</feature>
<accession>I3D2L4</accession>
<comment type="caution">
    <text evidence="2">The sequence shown here is derived from an EMBL/GenBank/DDBJ whole genome shotgun (WGS) entry which is preliminary data.</text>
</comment>
<sequence>MSSFFAFFLLLLLAPSGSFLAFATVNDFTTDKTLYHTDDSLTISGNVDYDPTRFSIILQIITPSGNGLAHVDSIMPKNDGTFSKTIHVGGPTWYDDGRYTIKISYGGNLEKYIDYEKISDYVPDSSSSRSSSSNYVSNSADTVSSSSENPNVAFSENPKMRILGFPSFDKSPQYYIDRYQNEPDYKSWFDSQFASYAIDEVVGYSSTHVQNFPSFDKSPQYYIDRYQNEPDYKSWFDSQFPDETIYNILGFSTYIPDWIKTYAQNWATGEISDNEFMIGLDFMLQNKIIVISDFNYSHSSIDDIPSWFRNTAHWWAADLISQQEFINSIKYLIQEDIILID</sequence>
<reference evidence="2 3" key="1">
    <citation type="journal article" date="2012" name="J. Bacteriol.">
        <title>Genome sequence of "Candidatus Nitrosopumilus salaria" BD31, an ammonia-oxidizing archaeon from the San Francisco Bay estuary.</title>
        <authorList>
            <person name="Mosier A.C."/>
            <person name="Allen E.E."/>
            <person name="Kim M."/>
            <person name="Ferriera S."/>
            <person name="Francis C.A."/>
        </authorList>
    </citation>
    <scope>NUCLEOTIDE SEQUENCE [LARGE SCALE GENOMIC DNA]</scope>
    <source>
        <strain evidence="2 3">BD31</strain>
    </source>
</reference>
<dbReference type="RefSeq" id="WP_008299375.1">
    <property type="nucleotide sequence ID" value="NZ_AEXL02000090.1"/>
</dbReference>
<evidence type="ECO:0000313" key="3">
    <source>
        <dbReference type="Proteomes" id="UP000003423"/>
    </source>
</evidence>
<dbReference type="OrthoDB" id="11828at2157"/>
<dbReference type="EMBL" id="AEXL02000090">
    <property type="protein sequence ID" value="EIJ65957.1"/>
    <property type="molecule type" value="Genomic_DNA"/>
</dbReference>
<feature type="region of interest" description="Disordered" evidence="1">
    <location>
        <begin position="125"/>
        <end position="152"/>
    </location>
</feature>
<protein>
    <submittedName>
        <fullName evidence="2">Uncharacterized protein</fullName>
    </submittedName>
</protein>
<organism evidence="2 3">
    <name type="scientific">Candidatus Nitrosopumilus salarius BD31</name>
    <dbReference type="NCBI Taxonomy" id="859350"/>
    <lineage>
        <taxon>Archaea</taxon>
        <taxon>Nitrososphaerota</taxon>
        <taxon>Nitrososphaeria</taxon>
        <taxon>Nitrosopumilales</taxon>
        <taxon>Nitrosopumilaceae</taxon>
        <taxon>Nitrosopumilus</taxon>
    </lineage>
</organism>
<evidence type="ECO:0000313" key="2">
    <source>
        <dbReference type="EMBL" id="EIJ65957.1"/>
    </source>
</evidence>
<keyword evidence="3" id="KW-1185">Reference proteome</keyword>
<evidence type="ECO:0000256" key="1">
    <source>
        <dbReference type="SAM" id="MobiDB-lite"/>
    </source>
</evidence>